<evidence type="ECO:0000256" key="4">
    <source>
        <dbReference type="ARBA" id="ARBA00022692"/>
    </source>
</evidence>
<dbReference type="Pfam" id="PF01757">
    <property type="entry name" value="Acyl_transf_3"/>
    <property type="match status" value="1"/>
</dbReference>
<dbReference type="EMBL" id="BSNI01000002">
    <property type="protein sequence ID" value="GLQ18777.1"/>
    <property type="molecule type" value="Genomic_DNA"/>
</dbReference>
<protein>
    <submittedName>
        <fullName evidence="9">Acyltransferase</fullName>
    </submittedName>
</protein>
<evidence type="ECO:0000256" key="6">
    <source>
        <dbReference type="ARBA" id="ARBA00023136"/>
    </source>
</evidence>
<feature type="transmembrane region" description="Helical" evidence="7">
    <location>
        <begin position="303"/>
        <end position="323"/>
    </location>
</feature>
<comment type="similarity">
    <text evidence="2">Belongs to the acyltransferase 3 family.</text>
</comment>
<evidence type="ECO:0000256" key="3">
    <source>
        <dbReference type="ARBA" id="ARBA00022475"/>
    </source>
</evidence>
<evidence type="ECO:0000259" key="8">
    <source>
        <dbReference type="Pfam" id="PF01757"/>
    </source>
</evidence>
<keyword evidence="6 7" id="KW-0472">Membrane</keyword>
<name>A0ABQ5UUK1_9HYPH</name>
<comment type="caution">
    <text evidence="9">The sequence shown here is derived from an EMBL/GenBank/DDBJ whole genome shotgun (WGS) entry which is preliminary data.</text>
</comment>
<evidence type="ECO:0000256" key="2">
    <source>
        <dbReference type="ARBA" id="ARBA00007400"/>
    </source>
</evidence>
<dbReference type="RefSeq" id="WP_284365843.1">
    <property type="nucleotide sequence ID" value="NZ_BSNI01000002.1"/>
</dbReference>
<evidence type="ECO:0000256" key="7">
    <source>
        <dbReference type="SAM" id="Phobius"/>
    </source>
</evidence>
<dbReference type="PANTHER" id="PTHR40074:SF4">
    <property type="entry name" value="INNER MEMBRANE PROTEIN YCFT"/>
    <property type="match status" value="1"/>
</dbReference>
<gene>
    <name evidence="9" type="ORF">GCM10007879_30260</name>
</gene>
<feature type="transmembrane region" description="Helical" evidence="7">
    <location>
        <begin position="171"/>
        <end position="189"/>
    </location>
</feature>
<dbReference type="InterPro" id="IPR002656">
    <property type="entry name" value="Acyl_transf_3_dom"/>
</dbReference>
<feature type="transmembrane region" description="Helical" evidence="7">
    <location>
        <begin position="112"/>
        <end position="130"/>
    </location>
</feature>
<organism evidence="9 10">
    <name type="scientific">Maritalea porphyrae</name>
    <dbReference type="NCBI Taxonomy" id="880732"/>
    <lineage>
        <taxon>Bacteria</taxon>
        <taxon>Pseudomonadati</taxon>
        <taxon>Pseudomonadota</taxon>
        <taxon>Alphaproteobacteria</taxon>
        <taxon>Hyphomicrobiales</taxon>
        <taxon>Devosiaceae</taxon>
        <taxon>Maritalea</taxon>
    </lineage>
</organism>
<keyword evidence="10" id="KW-1185">Reference proteome</keyword>
<sequence length="359" mass="38999">MDQTKRLDWVDAAKGISILLVVMLYATNGAGEATNGVGAFHYIIGFATPFRMPEFFLISGLFLANVIARPWAKFADRRVVHYLYFYLLWAAIHLILKVGLASADPVGAGQQFVWALVQPYGVLWFIYVLALTGIAAKVVTELRIPHWLTFAGAAALSMAQFDTPSYAFDQFARYFVFFYAGYALAPVIFKLVSRAIAAPVIATTGLLAWAALNGALVFTPGFVAEPGHFTMGLAENPLLEFALALSGSIALCVLAGLLSKAKWMGWLTLIGQRSLAIYVAFVIPLGFSRLALVKLGLISDTTMLSAVTMIIALIVPLAGYWVIQKVGFGGFLFNRPQWATLSQNGKKSDHSIKYGAPAE</sequence>
<evidence type="ECO:0000313" key="10">
    <source>
        <dbReference type="Proteomes" id="UP001161405"/>
    </source>
</evidence>
<reference evidence="9" key="1">
    <citation type="journal article" date="2014" name="Int. J. Syst. Evol. Microbiol.">
        <title>Complete genome of a new Firmicutes species belonging to the dominant human colonic microbiota ('Ruminococcus bicirculans') reveals two chromosomes and a selective capacity to utilize plant glucans.</title>
        <authorList>
            <consortium name="NISC Comparative Sequencing Program"/>
            <person name="Wegmann U."/>
            <person name="Louis P."/>
            <person name="Goesmann A."/>
            <person name="Henrissat B."/>
            <person name="Duncan S.H."/>
            <person name="Flint H.J."/>
        </authorList>
    </citation>
    <scope>NUCLEOTIDE SEQUENCE</scope>
    <source>
        <strain evidence="9">NBRC 107169</strain>
    </source>
</reference>
<dbReference type="Proteomes" id="UP001161405">
    <property type="component" value="Unassembled WGS sequence"/>
</dbReference>
<keyword evidence="9" id="KW-0012">Acyltransferase</keyword>
<evidence type="ECO:0000256" key="5">
    <source>
        <dbReference type="ARBA" id="ARBA00022989"/>
    </source>
</evidence>
<proteinExistence type="inferred from homology"/>
<reference evidence="9" key="2">
    <citation type="submission" date="2023-01" db="EMBL/GenBank/DDBJ databases">
        <title>Draft genome sequence of Maritalea porphyrae strain NBRC 107169.</title>
        <authorList>
            <person name="Sun Q."/>
            <person name="Mori K."/>
        </authorList>
    </citation>
    <scope>NUCLEOTIDE SEQUENCE</scope>
    <source>
        <strain evidence="9">NBRC 107169</strain>
    </source>
</reference>
<dbReference type="PANTHER" id="PTHR40074">
    <property type="entry name" value="O-ACETYLTRANSFERASE WECH"/>
    <property type="match status" value="1"/>
</dbReference>
<keyword evidence="9" id="KW-0808">Transferase</keyword>
<dbReference type="GO" id="GO:0016746">
    <property type="term" value="F:acyltransferase activity"/>
    <property type="evidence" value="ECO:0007669"/>
    <property type="project" value="UniProtKB-KW"/>
</dbReference>
<keyword evidence="3" id="KW-1003">Cell membrane</keyword>
<feature type="transmembrane region" description="Helical" evidence="7">
    <location>
        <begin position="196"/>
        <end position="218"/>
    </location>
</feature>
<feature type="transmembrane region" description="Helical" evidence="7">
    <location>
        <begin position="79"/>
        <end position="100"/>
    </location>
</feature>
<feature type="domain" description="Acyltransferase 3" evidence="8">
    <location>
        <begin position="8"/>
        <end position="319"/>
    </location>
</feature>
<evidence type="ECO:0000256" key="1">
    <source>
        <dbReference type="ARBA" id="ARBA00004651"/>
    </source>
</evidence>
<evidence type="ECO:0000313" key="9">
    <source>
        <dbReference type="EMBL" id="GLQ18777.1"/>
    </source>
</evidence>
<comment type="subcellular location">
    <subcellularLocation>
        <location evidence="1">Cell membrane</location>
        <topology evidence="1">Multi-pass membrane protein</topology>
    </subcellularLocation>
</comment>
<feature type="transmembrane region" description="Helical" evidence="7">
    <location>
        <begin position="12"/>
        <end position="30"/>
    </location>
</feature>
<feature type="transmembrane region" description="Helical" evidence="7">
    <location>
        <begin position="142"/>
        <end position="159"/>
    </location>
</feature>
<feature type="transmembrane region" description="Helical" evidence="7">
    <location>
        <begin position="42"/>
        <end position="67"/>
    </location>
</feature>
<keyword evidence="5 7" id="KW-1133">Transmembrane helix</keyword>
<accession>A0ABQ5UUK1</accession>
<feature type="transmembrane region" description="Helical" evidence="7">
    <location>
        <begin position="238"/>
        <end position="258"/>
    </location>
</feature>
<feature type="transmembrane region" description="Helical" evidence="7">
    <location>
        <begin position="270"/>
        <end position="291"/>
    </location>
</feature>
<keyword evidence="4 7" id="KW-0812">Transmembrane</keyword>